<sequence>MPQYSSLSTIFVIFSIFFSLISISNISASPASRLLHESTVLPAPALAPFPDHHHPSKNQLSKPHELIPSLPAPKSEKVFHHLPWNKNPNYKDQNSHSISPEAPPKAPSPLSLGHKLPADHFKPAMPPMPEEPNPQLQTWKKKHPITTPWKPVEPDHDQYPWKKPKAHPIPPAPANHEVLWRRWHQRPVKPMAAGWPPLPEYKKELPPFPAKTNHA</sequence>
<protein>
    <submittedName>
        <fullName evidence="2">Uncharacterized protein</fullName>
    </submittedName>
</protein>
<gene>
    <name evidence="2" type="ORF">AXF42_Ash010158</name>
</gene>
<evidence type="ECO:0000256" key="1">
    <source>
        <dbReference type="SAM" id="MobiDB-lite"/>
    </source>
</evidence>
<feature type="region of interest" description="Disordered" evidence="1">
    <location>
        <begin position="191"/>
        <end position="215"/>
    </location>
</feature>
<feature type="compositionally biased region" description="Polar residues" evidence="1">
    <location>
        <begin position="86"/>
        <end position="98"/>
    </location>
</feature>
<proteinExistence type="predicted"/>
<name>A0A2I0A9P4_9ASPA</name>
<dbReference type="EMBL" id="KZ452008">
    <property type="protein sequence ID" value="PKA52262.1"/>
    <property type="molecule type" value="Genomic_DNA"/>
</dbReference>
<dbReference type="Proteomes" id="UP000236161">
    <property type="component" value="Unassembled WGS sequence"/>
</dbReference>
<evidence type="ECO:0000313" key="2">
    <source>
        <dbReference type="EMBL" id="PKA52262.1"/>
    </source>
</evidence>
<dbReference type="AlphaFoldDB" id="A0A2I0A9P4"/>
<organism evidence="2 3">
    <name type="scientific">Apostasia shenzhenica</name>
    <dbReference type="NCBI Taxonomy" id="1088818"/>
    <lineage>
        <taxon>Eukaryota</taxon>
        <taxon>Viridiplantae</taxon>
        <taxon>Streptophyta</taxon>
        <taxon>Embryophyta</taxon>
        <taxon>Tracheophyta</taxon>
        <taxon>Spermatophyta</taxon>
        <taxon>Magnoliopsida</taxon>
        <taxon>Liliopsida</taxon>
        <taxon>Asparagales</taxon>
        <taxon>Orchidaceae</taxon>
        <taxon>Apostasioideae</taxon>
        <taxon>Apostasia</taxon>
    </lineage>
</organism>
<evidence type="ECO:0000313" key="3">
    <source>
        <dbReference type="Proteomes" id="UP000236161"/>
    </source>
</evidence>
<feature type="region of interest" description="Disordered" evidence="1">
    <location>
        <begin position="46"/>
        <end position="136"/>
    </location>
</feature>
<accession>A0A2I0A9P4</accession>
<keyword evidence="3" id="KW-1185">Reference proteome</keyword>
<reference evidence="2 3" key="1">
    <citation type="journal article" date="2017" name="Nature">
        <title>The Apostasia genome and the evolution of orchids.</title>
        <authorList>
            <person name="Zhang G.Q."/>
            <person name="Liu K.W."/>
            <person name="Li Z."/>
            <person name="Lohaus R."/>
            <person name="Hsiao Y.Y."/>
            <person name="Niu S.C."/>
            <person name="Wang J.Y."/>
            <person name="Lin Y.C."/>
            <person name="Xu Q."/>
            <person name="Chen L.J."/>
            <person name="Yoshida K."/>
            <person name="Fujiwara S."/>
            <person name="Wang Z.W."/>
            <person name="Zhang Y.Q."/>
            <person name="Mitsuda N."/>
            <person name="Wang M."/>
            <person name="Liu G.H."/>
            <person name="Pecoraro L."/>
            <person name="Huang H.X."/>
            <person name="Xiao X.J."/>
            <person name="Lin M."/>
            <person name="Wu X.Y."/>
            <person name="Wu W.L."/>
            <person name="Chen Y.Y."/>
            <person name="Chang S.B."/>
            <person name="Sakamoto S."/>
            <person name="Ohme-Takagi M."/>
            <person name="Yagi M."/>
            <person name="Zeng S.J."/>
            <person name="Shen C.Y."/>
            <person name="Yeh C.M."/>
            <person name="Luo Y.B."/>
            <person name="Tsai W.C."/>
            <person name="Van de Peer Y."/>
            <person name="Liu Z.J."/>
        </authorList>
    </citation>
    <scope>NUCLEOTIDE SEQUENCE [LARGE SCALE GENOMIC DNA]</scope>
    <source>
        <strain evidence="3">cv. Shenzhen</strain>
        <tissue evidence="2">Stem</tissue>
    </source>
</reference>